<proteinExistence type="predicted"/>
<organism evidence="2 3">
    <name type="scientific">Aureobasidium melanogenum</name>
    <name type="common">Aureobasidium pullulans var. melanogenum</name>
    <dbReference type="NCBI Taxonomy" id="46634"/>
    <lineage>
        <taxon>Eukaryota</taxon>
        <taxon>Fungi</taxon>
        <taxon>Dikarya</taxon>
        <taxon>Ascomycota</taxon>
        <taxon>Pezizomycotina</taxon>
        <taxon>Dothideomycetes</taxon>
        <taxon>Dothideomycetidae</taxon>
        <taxon>Dothideales</taxon>
        <taxon>Saccotheciaceae</taxon>
        <taxon>Aureobasidium</taxon>
    </lineage>
</organism>
<dbReference type="AlphaFoldDB" id="A0A9P8E496"/>
<sequence length="151" mass="17046">MKSRTTYKVTHPAVARRISNFLPFIPFSYVQVAVISHKVLRSLGNRIRMPIDLHSQPPQPVGHLHLSLVKDGDLCKLLAEDYIQELAARSVQNRVHGLEDEVFMLYTASSDEITESTNEGPHVKYTMQLHPADPTFEVAIREDGATLIRSE</sequence>
<feature type="transmembrane region" description="Helical" evidence="1">
    <location>
        <begin position="20"/>
        <end position="40"/>
    </location>
</feature>
<reference evidence="2" key="1">
    <citation type="journal article" date="2021" name="J Fungi (Basel)">
        <title>Virulence traits and population genomics of the black yeast Aureobasidium melanogenum.</title>
        <authorList>
            <person name="Cernosa A."/>
            <person name="Sun X."/>
            <person name="Gostincar C."/>
            <person name="Fang C."/>
            <person name="Gunde-Cimerman N."/>
            <person name="Song Z."/>
        </authorList>
    </citation>
    <scope>NUCLEOTIDE SEQUENCE</scope>
    <source>
        <strain evidence="2">EXF-9911</strain>
    </source>
</reference>
<dbReference type="Proteomes" id="UP000779574">
    <property type="component" value="Unassembled WGS sequence"/>
</dbReference>
<keyword evidence="1" id="KW-0472">Membrane</keyword>
<reference evidence="2" key="2">
    <citation type="submission" date="2021-08" db="EMBL/GenBank/DDBJ databases">
        <authorList>
            <person name="Gostincar C."/>
            <person name="Sun X."/>
            <person name="Song Z."/>
            <person name="Gunde-Cimerman N."/>
        </authorList>
    </citation>
    <scope>NUCLEOTIDE SEQUENCE</scope>
    <source>
        <strain evidence="2">EXF-9911</strain>
    </source>
</reference>
<protein>
    <submittedName>
        <fullName evidence="2">Uncharacterized protein</fullName>
    </submittedName>
</protein>
<accession>A0A9P8E496</accession>
<keyword evidence="1" id="KW-1133">Transmembrane helix</keyword>
<evidence type="ECO:0000313" key="3">
    <source>
        <dbReference type="Proteomes" id="UP000779574"/>
    </source>
</evidence>
<name>A0A9P8E496_AURME</name>
<evidence type="ECO:0000313" key="2">
    <source>
        <dbReference type="EMBL" id="KAG9680436.1"/>
    </source>
</evidence>
<comment type="caution">
    <text evidence="2">The sequence shown here is derived from an EMBL/GenBank/DDBJ whole genome shotgun (WGS) entry which is preliminary data.</text>
</comment>
<dbReference type="OrthoDB" id="47330at2759"/>
<keyword evidence="1" id="KW-0812">Transmembrane</keyword>
<evidence type="ECO:0000256" key="1">
    <source>
        <dbReference type="SAM" id="Phobius"/>
    </source>
</evidence>
<gene>
    <name evidence="2" type="ORF">KCU76_g15162</name>
</gene>
<dbReference type="EMBL" id="JAHFXF010000971">
    <property type="protein sequence ID" value="KAG9680436.1"/>
    <property type="molecule type" value="Genomic_DNA"/>
</dbReference>
<feature type="non-terminal residue" evidence="2">
    <location>
        <position position="1"/>
    </location>
</feature>